<dbReference type="EMBL" id="JBEXAE010000001">
    <property type="protein sequence ID" value="MET6989205.1"/>
    <property type="molecule type" value="Genomic_DNA"/>
</dbReference>
<evidence type="ECO:0000256" key="1">
    <source>
        <dbReference type="SAM" id="Phobius"/>
    </source>
</evidence>
<name>A0ABV2SRQ2_9FLAO</name>
<keyword evidence="1" id="KW-0812">Transmembrane</keyword>
<dbReference type="RefSeq" id="WP_354613574.1">
    <property type="nucleotide sequence ID" value="NZ_JBEXAE010000001.1"/>
</dbReference>
<evidence type="ECO:0000313" key="2">
    <source>
        <dbReference type="EMBL" id="MET6989205.1"/>
    </source>
</evidence>
<protein>
    <recommendedName>
        <fullName evidence="4">Secreted protein</fullName>
    </recommendedName>
</protein>
<feature type="transmembrane region" description="Helical" evidence="1">
    <location>
        <begin position="12"/>
        <end position="32"/>
    </location>
</feature>
<reference evidence="2 3" key="1">
    <citation type="submission" date="2024-07" db="EMBL/GenBank/DDBJ databases">
        <title>The genome sequence of type strain Sediminicola arcticus GDMCC 1.2805.</title>
        <authorList>
            <person name="Liu Y."/>
        </authorList>
    </citation>
    <scope>NUCLEOTIDE SEQUENCE [LARGE SCALE GENOMIC DNA]</scope>
    <source>
        <strain evidence="2 3">GDMCC 1.2805</strain>
    </source>
</reference>
<proteinExistence type="predicted"/>
<evidence type="ECO:0000313" key="3">
    <source>
        <dbReference type="Proteomes" id="UP001549799"/>
    </source>
</evidence>
<keyword evidence="3" id="KW-1185">Reference proteome</keyword>
<dbReference type="Proteomes" id="UP001549799">
    <property type="component" value="Unassembled WGS sequence"/>
</dbReference>
<gene>
    <name evidence="2" type="ORF">ABXZ36_00930</name>
</gene>
<keyword evidence="1" id="KW-0472">Membrane</keyword>
<organism evidence="2 3">
    <name type="scientific">Sediminicola arcticus</name>
    <dbReference type="NCBI Taxonomy" id="1574308"/>
    <lineage>
        <taxon>Bacteria</taxon>
        <taxon>Pseudomonadati</taxon>
        <taxon>Bacteroidota</taxon>
        <taxon>Flavobacteriia</taxon>
        <taxon>Flavobacteriales</taxon>
        <taxon>Flavobacteriaceae</taxon>
        <taxon>Sediminicola</taxon>
    </lineage>
</organism>
<accession>A0ABV2SRQ2</accession>
<sequence length="231" mass="26035">MAGYLLFLPQYWFFIIAMKFSLVLTFFFLFTLQSFGQIDGTIKSIKIENGNKNFDIKPSNQGAVLKFPSILDKKPDYNLKDSLMARNVKMLPDTELKQAGYDLKIDPKVRERESPNSGAHYGDMYLGDVKTSSKFVGIVCRDHEFVDGDRVKIMANDEIVEPNLFLTASFKGINVDLNKGFNRLDFEALNQGSSGPNTAQVDVYDDKGNLIYSNRWNLSTGSKASLIIVKD</sequence>
<evidence type="ECO:0008006" key="4">
    <source>
        <dbReference type="Google" id="ProtNLM"/>
    </source>
</evidence>
<comment type="caution">
    <text evidence="2">The sequence shown here is derived from an EMBL/GenBank/DDBJ whole genome shotgun (WGS) entry which is preliminary data.</text>
</comment>
<keyword evidence="1" id="KW-1133">Transmembrane helix</keyword>